<dbReference type="NCBIfam" id="TIGR02386">
    <property type="entry name" value="rpoC_TIGR"/>
    <property type="match status" value="1"/>
</dbReference>
<gene>
    <name evidence="7 11" type="primary">rpoC</name>
    <name evidence="11" type="ORF">ENT43_03725</name>
</gene>
<evidence type="ECO:0000256" key="9">
    <source>
        <dbReference type="SAM" id="Coils"/>
    </source>
</evidence>
<evidence type="ECO:0000313" key="11">
    <source>
        <dbReference type="EMBL" id="HGT71341.1"/>
    </source>
</evidence>
<dbReference type="CDD" id="cd02655">
    <property type="entry name" value="RNAP_beta'_C"/>
    <property type="match status" value="1"/>
</dbReference>
<dbReference type="EC" id="2.7.7.6" evidence="7"/>
<evidence type="ECO:0000256" key="5">
    <source>
        <dbReference type="ARBA" id="ARBA00023163"/>
    </source>
</evidence>
<dbReference type="InterPro" id="IPR007080">
    <property type="entry name" value="RNA_pol_Rpb1_1"/>
</dbReference>
<dbReference type="Gene3D" id="1.10.40.90">
    <property type="match status" value="1"/>
</dbReference>
<comment type="catalytic activity">
    <reaction evidence="6 7 8">
        <text>RNA(n) + a ribonucleoside 5'-triphosphate = RNA(n+1) + diphosphate</text>
        <dbReference type="Rhea" id="RHEA:21248"/>
        <dbReference type="Rhea" id="RHEA-COMP:14527"/>
        <dbReference type="Rhea" id="RHEA-COMP:17342"/>
        <dbReference type="ChEBI" id="CHEBI:33019"/>
        <dbReference type="ChEBI" id="CHEBI:61557"/>
        <dbReference type="ChEBI" id="CHEBI:140395"/>
        <dbReference type="EC" id="2.7.7.6"/>
    </reaction>
</comment>
<dbReference type="Gene3D" id="2.40.50.100">
    <property type="match status" value="2"/>
</dbReference>
<feature type="binding site" evidence="7">
    <location>
        <position position="68"/>
    </location>
    <ligand>
        <name>Zn(2+)</name>
        <dbReference type="ChEBI" id="CHEBI:29105"/>
        <label>1</label>
    </ligand>
</feature>
<evidence type="ECO:0000256" key="4">
    <source>
        <dbReference type="ARBA" id="ARBA00022723"/>
    </source>
</evidence>
<feature type="binding site" evidence="7">
    <location>
        <position position="66"/>
    </location>
    <ligand>
        <name>Zn(2+)</name>
        <dbReference type="ChEBI" id="CHEBI:29105"/>
        <label>1</label>
    </ligand>
</feature>
<dbReference type="PANTHER" id="PTHR19376">
    <property type="entry name" value="DNA-DIRECTED RNA POLYMERASE"/>
    <property type="match status" value="1"/>
</dbReference>
<dbReference type="GO" id="GO:0000428">
    <property type="term" value="C:DNA-directed RNA polymerase complex"/>
    <property type="evidence" value="ECO:0007669"/>
    <property type="project" value="UniProtKB-KW"/>
</dbReference>
<dbReference type="InterPro" id="IPR044893">
    <property type="entry name" value="RNA_pol_Rpb1_clamp_domain"/>
</dbReference>
<protein>
    <recommendedName>
        <fullName evidence="7">DNA-directed RNA polymerase subunit beta'</fullName>
        <shortName evidence="7">RNAP subunit beta'</shortName>
        <ecNumber evidence="7">2.7.7.6</ecNumber>
    </recommendedName>
    <alternativeName>
        <fullName evidence="7">RNA polymerase subunit beta'</fullName>
    </alternativeName>
    <alternativeName>
        <fullName evidence="7">Transcriptase subunit beta'</fullName>
    </alternativeName>
</protein>
<dbReference type="InterPro" id="IPR006592">
    <property type="entry name" value="RNA_pol_N"/>
</dbReference>
<dbReference type="PANTHER" id="PTHR19376:SF54">
    <property type="entry name" value="DNA-DIRECTED RNA POLYMERASE SUBUNIT BETA"/>
    <property type="match status" value="1"/>
</dbReference>
<dbReference type="Pfam" id="PF00623">
    <property type="entry name" value="RNA_pol_Rpb1_2"/>
    <property type="match status" value="2"/>
</dbReference>
<dbReference type="InterPro" id="IPR007066">
    <property type="entry name" value="RNA_pol_Rpb1_3"/>
</dbReference>
<dbReference type="EMBL" id="DSYQ01000020">
    <property type="protein sequence ID" value="HGT71341.1"/>
    <property type="molecule type" value="Genomic_DNA"/>
</dbReference>
<dbReference type="InterPro" id="IPR007083">
    <property type="entry name" value="RNA_pol_Rpb1_4"/>
</dbReference>
<feature type="binding site" evidence="7">
    <location>
        <position position="81"/>
    </location>
    <ligand>
        <name>Zn(2+)</name>
        <dbReference type="ChEBI" id="CHEBI:29105"/>
        <label>1</label>
    </ligand>
</feature>
<comment type="subunit">
    <text evidence="7">The RNAP catalytic core consists of 2 alpha, 1 beta, 1 beta' and 1 omega subunit. When a sigma factor is associated with the core the holoenzyme is formed, which can initiate transcription.</text>
</comment>
<feature type="binding site" evidence="7">
    <location>
        <position position="542"/>
    </location>
    <ligand>
        <name>Mg(2+)</name>
        <dbReference type="ChEBI" id="CHEBI:18420"/>
    </ligand>
</feature>
<dbReference type="InterPro" id="IPR012754">
    <property type="entry name" value="DNA-dir_RpoC_beta_prime_bact"/>
</dbReference>
<evidence type="ECO:0000256" key="3">
    <source>
        <dbReference type="ARBA" id="ARBA00022695"/>
    </source>
</evidence>
<evidence type="ECO:0000256" key="8">
    <source>
        <dbReference type="RuleBase" id="RU004279"/>
    </source>
</evidence>
<sequence length="1287" mass="144623">MINDNISEKIVDFDAIRISLASPEAILSWSHGEVVKPETINYRTQKPEKDGLFCERIFGPTKDWECYCGKYKKIRYKGIICDKCGVQVTRSLVRRERMGHIKLAAPAVHIWYLRSVPSRIGLYLGLSVRDLEKVVYFASFVVMSVDDKKKEKILSDMKDEYGAFSKEIENELSKKQKGIESEINSLLKEDSNITKKDATKKIQEEFKKWQKEMEEKKEEMHSAYEEAKAEVGSINKYSILSEGKYVDLRRKYGEFFTAGIGAEAILNLIKEIDLEEQVKNLEEEKEQAVGQRRKKIAKRLRFMQGFLKAKLDPQWMILTHIAVIPPDLRPMVQLDGGRFATSDINDLYRRVINRNNRLKKLQELNAPEVIQRNEKRMLQEAVDALIGNDSQKGKSVLAVGKKKLKSLSEGLKGKQGRFRQNLLGKRVDYSGRSVIVVGPELKLDECGVPKTMAIELFKPFIVSELISRGYTHSAKNASKMIDAQTPEVWDILDDVTKKHMVLLNRAPTLHRLGIQAFKVVLIEGKAIRIHPLVCAPFNADFDGDQMAIHLPLSSQAQEEAREIMISSKNLLKPSDGSPSVAPSLDIVLGCFYITTFESGAKGEGKAFSNFDEVMLAYQSGHIHIRAKIRVKFNGEIIETSAGRIIFNEAIPQEIGFINDEMGKKNIEKVISRSFKELGIEKTAKFVDDIKAVGMRAATISGLTLSISDLVIPESKHGYIKEAEVKIDEIDQQYRRGLITANEKYLKNIETWTVTKEKIEKDMMASFNEKNPFYLMFTSKARGSKDQVSQLIAMRGLLQGPSGNIVDLPIKSNFKEGLTVLEYFISAHGARKGLTDTALRTSDSGYLTRRMVDVSQEVIVSIADCGTTEGVEYIKSEHMDDRDTFIRRIDGRILLEDIVDKNKNVLFKAGDELNLSNIDKILDNDDIEIIRVRSVLNCKAHWGVCQACYGRDLARGRMVKMGEAVGVIAAQSIGEPGTQLTMKTFHTGGIAKRDITQGLPRVEELFEARTPKGKALIAEIAGSVEIQETKDGGAVIVITSEEPKKDIIKIKPNYKVLVRDGDKVEFGKPLIEIAKQKNIKANDKATVKIDKENGNIILIYNKKEEKIYDLEADMELLVDSGDKVYLGQQLTEGHIDLHQLMSVSGALAVKKYIVKATQEIYDSQGQSINDKHIEVIIRQMFSKVRIIDPFDSDFIEGEITAKLSVEEYNETIKGKNKKPVEYEELLLGITKSSLNTDSFLSAASFQETTSVLIDAATAGKVDYLRGLKENTILGKLIPAGTGFRGMQR</sequence>
<dbReference type="Gene3D" id="1.10.132.30">
    <property type="match status" value="1"/>
</dbReference>
<feature type="coiled-coil region" evidence="9">
    <location>
        <begin position="199"/>
        <end position="230"/>
    </location>
</feature>
<feature type="binding site" evidence="7">
    <location>
        <position position="937"/>
    </location>
    <ligand>
        <name>Zn(2+)</name>
        <dbReference type="ChEBI" id="CHEBI:29105"/>
        <label>2</label>
    </ligand>
</feature>
<accession>A0A7C4R602</accession>
<keyword evidence="1 7" id="KW-0240">DNA-directed RNA polymerase</keyword>
<dbReference type="SUPFAM" id="SSF64484">
    <property type="entry name" value="beta and beta-prime subunits of DNA dependent RNA-polymerase"/>
    <property type="match status" value="1"/>
</dbReference>
<dbReference type="InterPro" id="IPR007081">
    <property type="entry name" value="RNA_pol_Rpb1_5"/>
</dbReference>
<dbReference type="GO" id="GO:0000287">
    <property type="term" value="F:magnesium ion binding"/>
    <property type="evidence" value="ECO:0007669"/>
    <property type="project" value="UniProtKB-UniRule"/>
</dbReference>
<feature type="binding site" evidence="7">
    <location>
        <position position="544"/>
    </location>
    <ligand>
        <name>Mg(2+)</name>
        <dbReference type="ChEBI" id="CHEBI:18420"/>
    </ligand>
</feature>
<keyword evidence="5 7" id="KW-0804">Transcription</keyword>
<keyword evidence="7" id="KW-0460">Magnesium</keyword>
<feature type="binding site" evidence="7">
    <location>
        <position position="540"/>
    </location>
    <ligand>
        <name>Mg(2+)</name>
        <dbReference type="ChEBI" id="CHEBI:18420"/>
    </ligand>
</feature>
<keyword evidence="3 7" id="KW-0548">Nucleotidyltransferase</keyword>
<evidence type="ECO:0000259" key="10">
    <source>
        <dbReference type="SMART" id="SM00663"/>
    </source>
</evidence>
<keyword evidence="4 7" id="KW-0479">Metal-binding</keyword>
<evidence type="ECO:0000256" key="2">
    <source>
        <dbReference type="ARBA" id="ARBA00022679"/>
    </source>
</evidence>
<feature type="coiled-coil region" evidence="9">
    <location>
        <begin position="271"/>
        <end position="298"/>
    </location>
</feature>
<comment type="function">
    <text evidence="7 8">DNA-dependent RNA polymerase catalyzes the transcription of DNA into RNA using the four ribonucleoside triphosphates as substrates.</text>
</comment>
<dbReference type="Pfam" id="PF05000">
    <property type="entry name" value="RNA_pol_Rpb1_4"/>
    <property type="match status" value="1"/>
</dbReference>
<dbReference type="InterPro" id="IPR038120">
    <property type="entry name" value="Rpb1_funnel_sf"/>
</dbReference>
<dbReference type="Gene3D" id="1.10.1790.20">
    <property type="match status" value="2"/>
</dbReference>
<keyword evidence="7" id="KW-0862">Zinc</keyword>
<dbReference type="Pfam" id="PF04997">
    <property type="entry name" value="RNA_pol_Rpb1_1"/>
    <property type="match status" value="1"/>
</dbReference>
<dbReference type="Pfam" id="PF04998">
    <property type="entry name" value="RNA_pol_Rpb1_5"/>
    <property type="match status" value="1"/>
</dbReference>
<feature type="binding site" evidence="7">
    <location>
        <position position="864"/>
    </location>
    <ligand>
        <name>Zn(2+)</name>
        <dbReference type="ChEBI" id="CHEBI:29105"/>
        <label>2</label>
    </ligand>
</feature>
<comment type="cofactor">
    <cofactor evidence="7">
        <name>Zn(2+)</name>
        <dbReference type="ChEBI" id="CHEBI:29105"/>
    </cofactor>
    <text evidence="7">Binds 2 Zn(2+) ions per subunit.</text>
</comment>
<name>A0A7C4R602_UNCC3</name>
<feature type="binding site" evidence="7">
    <location>
        <position position="84"/>
    </location>
    <ligand>
        <name>Zn(2+)</name>
        <dbReference type="ChEBI" id="CHEBI:29105"/>
        <label>1</label>
    </ligand>
</feature>
<dbReference type="InterPro" id="IPR000722">
    <property type="entry name" value="RNA_pol_asu"/>
</dbReference>
<feature type="binding site" evidence="7">
    <location>
        <position position="947"/>
    </location>
    <ligand>
        <name>Zn(2+)</name>
        <dbReference type="ChEBI" id="CHEBI:29105"/>
        <label>2</label>
    </ligand>
</feature>
<dbReference type="GO" id="GO:0006351">
    <property type="term" value="P:DNA-templated transcription"/>
    <property type="evidence" value="ECO:0007669"/>
    <property type="project" value="UniProtKB-UniRule"/>
</dbReference>
<feature type="binding site" evidence="7">
    <location>
        <position position="944"/>
    </location>
    <ligand>
        <name>Zn(2+)</name>
        <dbReference type="ChEBI" id="CHEBI:29105"/>
        <label>2</label>
    </ligand>
</feature>
<dbReference type="HAMAP" id="MF_01322">
    <property type="entry name" value="RNApol_bact_RpoC"/>
    <property type="match status" value="1"/>
</dbReference>
<comment type="caution">
    <text evidence="11">The sequence shown here is derived from an EMBL/GenBank/DDBJ whole genome shotgun (WGS) entry which is preliminary data.</text>
</comment>
<evidence type="ECO:0000256" key="7">
    <source>
        <dbReference type="HAMAP-Rule" id="MF_01322"/>
    </source>
</evidence>
<dbReference type="InterPro" id="IPR042102">
    <property type="entry name" value="RNA_pol_Rpb1_3_sf"/>
</dbReference>
<evidence type="ECO:0000256" key="1">
    <source>
        <dbReference type="ARBA" id="ARBA00022478"/>
    </source>
</evidence>
<reference evidence="11" key="1">
    <citation type="journal article" date="2020" name="mSystems">
        <title>Genome- and Community-Level Interaction Insights into Carbon Utilization and Element Cycling Functions of Hydrothermarchaeota in Hydrothermal Sediment.</title>
        <authorList>
            <person name="Zhou Z."/>
            <person name="Liu Y."/>
            <person name="Xu W."/>
            <person name="Pan J."/>
            <person name="Luo Z.H."/>
            <person name="Li M."/>
        </authorList>
    </citation>
    <scope>NUCLEOTIDE SEQUENCE [LARGE SCALE GENOMIC DNA]</scope>
    <source>
        <strain evidence="11">SpSt-579</strain>
    </source>
</reference>
<dbReference type="SMART" id="SM00663">
    <property type="entry name" value="RPOLA_N"/>
    <property type="match status" value="1"/>
</dbReference>
<dbReference type="GO" id="GO:0003899">
    <property type="term" value="F:DNA-directed RNA polymerase activity"/>
    <property type="evidence" value="ECO:0007669"/>
    <property type="project" value="UniProtKB-UniRule"/>
</dbReference>
<dbReference type="GO" id="GO:0008270">
    <property type="term" value="F:zinc ion binding"/>
    <property type="evidence" value="ECO:0007669"/>
    <property type="project" value="UniProtKB-UniRule"/>
</dbReference>
<evidence type="ECO:0000256" key="6">
    <source>
        <dbReference type="ARBA" id="ARBA00048552"/>
    </source>
</evidence>
<dbReference type="Gene3D" id="1.10.274.100">
    <property type="entry name" value="RNA polymerase Rpb1, domain 3"/>
    <property type="match status" value="2"/>
</dbReference>
<keyword evidence="2 7" id="KW-0808">Transferase</keyword>
<comment type="similarity">
    <text evidence="7 8">Belongs to the RNA polymerase beta' chain family.</text>
</comment>
<dbReference type="GO" id="GO:0003677">
    <property type="term" value="F:DNA binding"/>
    <property type="evidence" value="ECO:0007669"/>
    <property type="project" value="UniProtKB-UniRule"/>
</dbReference>
<dbReference type="CDD" id="cd01609">
    <property type="entry name" value="RNAP_beta'_N"/>
    <property type="match status" value="1"/>
</dbReference>
<proteinExistence type="inferred from homology"/>
<organism evidence="11">
    <name type="scientific">candidate division CPR3 bacterium</name>
    <dbReference type="NCBI Taxonomy" id="2268181"/>
    <lineage>
        <taxon>Bacteria</taxon>
        <taxon>Bacteria division CPR3</taxon>
    </lineage>
</organism>
<dbReference type="Pfam" id="PF04983">
    <property type="entry name" value="RNA_pol_Rpb1_3"/>
    <property type="match status" value="1"/>
</dbReference>
<feature type="domain" description="RNA polymerase N-terminal" evidence="10">
    <location>
        <begin position="314"/>
        <end position="594"/>
    </location>
</feature>
<dbReference type="InterPro" id="IPR045867">
    <property type="entry name" value="DNA-dir_RpoC_beta_prime"/>
</dbReference>
<comment type="cofactor">
    <cofactor evidence="7">
        <name>Mg(2+)</name>
        <dbReference type="ChEBI" id="CHEBI:18420"/>
    </cofactor>
    <text evidence="7">Binds 1 Mg(2+) ion per subunit.</text>
</comment>
<dbReference type="Gene3D" id="2.40.40.20">
    <property type="match status" value="1"/>
</dbReference>
<keyword evidence="9" id="KW-0175">Coiled coil</keyword>
<dbReference type="Gene3D" id="4.10.860.120">
    <property type="entry name" value="RNA polymerase II, clamp domain"/>
    <property type="match status" value="1"/>
</dbReference>
<dbReference type="Gene3D" id="1.10.150.390">
    <property type="match status" value="1"/>
</dbReference>